<keyword evidence="3" id="KW-1185">Reference proteome</keyword>
<feature type="transmembrane region" description="Helical" evidence="1">
    <location>
        <begin position="68"/>
        <end position="88"/>
    </location>
</feature>
<reference evidence="2 3" key="1">
    <citation type="submission" date="2019-03" db="EMBL/GenBank/DDBJ databases">
        <title>Genomics of glacier-inhabiting Cryobacterium strains.</title>
        <authorList>
            <person name="Liu Q."/>
            <person name="Xin Y.-H."/>
        </authorList>
    </citation>
    <scope>NUCLEOTIDE SEQUENCE [LARGE SCALE GENOMIC DNA]</scope>
    <source>
        <strain evidence="2 3">Sr47</strain>
    </source>
</reference>
<accession>A0A4R8UAP6</accession>
<keyword evidence="1" id="KW-1133">Transmembrane helix</keyword>
<feature type="transmembrane region" description="Helical" evidence="1">
    <location>
        <begin position="95"/>
        <end position="113"/>
    </location>
</feature>
<feature type="transmembrane region" description="Helical" evidence="1">
    <location>
        <begin position="125"/>
        <end position="145"/>
    </location>
</feature>
<keyword evidence="1" id="KW-0472">Membrane</keyword>
<organism evidence="2 3">
    <name type="scientific">Cryobacterium tagatosivorans</name>
    <dbReference type="NCBI Taxonomy" id="1259199"/>
    <lineage>
        <taxon>Bacteria</taxon>
        <taxon>Bacillati</taxon>
        <taxon>Actinomycetota</taxon>
        <taxon>Actinomycetes</taxon>
        <taxon>Micrococcales</taxon>
        <taxon>Microbacteriaceae</taxon>
        <taxon>Cryobacterium</taxon>
    </lineage>
</organism>
<dbReference type="Proteomes" id="UP000297866">
    <property type="component" value="Unassembled WGS sequence"/>
</dbReference>
<feature type="transmembrane region" description="Helical" evidence="1">
    <location>
        <begin position="36"/>
        <end position="56"/>
    </location>
</feature>
<dbReference type="AlphaFoldDB" id="A0A4R8UAP6"/>
<feature type="transmembrane region" description="Helical" evidence="1">
    <location>
        <begin position="6"/>
        <end position="24"/>
    </location>
</feature>
<name>A0A4R8UAP6_9MICO</name>
<evidence type="ECO:0000256" key="1">
    <source>
        <dbReference type="SAM" id="Phobius"/>
    </source>
</evidence>
<feature type="transmembrane region" description="Helical" evidence="1">
    <location>
        <begin position="152"/>
        <end position="169"/>
    </location>
</feature>
<comment type="caution">
    <text evidence="2">The sequence shown here is derived from an EMBL/GenBank/DDBJ whole genome shotgun (WGS) entry which is preliminary data.</text>
</comment>
<keyword evidence="1" id="KW-0812">Transmembrane</keyword>
<feature type="transmembrane region" description="Helical" evidence="1">
    <location>
        <begin position="175"/>
        <end position="194"/>
    </location>
</feature>
<dbReference type="RefSeq" id="WP_134492601.1">
    <property type="nucleotide sequence ID" value="NZ_SOEZ01000075.1"/>
</dbReference>
<evidence type="ECO:0000313" key="3">
    <source>
        <dbReference type="Proteomes" id="UP000297866"/>
    </source>
</evidence>
<gene>
    <name evidence="2" type="ORF">E3O23_15645</name>
</gene>
<proteinExistence type="predicted"/>
<protein>
    <submittedName>
        <fullName evidence="2">Uncharacterized protein</fullName>
    </submittedName>
</protein>
<evidence type="ECO:0000313" key="2">
    <source>
        <dbReference type="EMBL" id="TFB47287.1"/>
    </source>
</evidence>
<dbReference type="EMBL" id="SOEZ01000075">
    <property type="protein sequence ID" value="TFB47287.1"/>
    <property type="molecule type" value="Genomic_DNA"/>
</dbReference>
<sequence>MPLVLILAGVAVVAVGVAVAILFLRQPDPARRARGLARVAAAAMAVYVIFFGVFVAGETLTDAGSVPAPWLILAWLAPLVLLAALAWFRPDWATLVLATLTVVLVLAAVWFAADPGAWRMIENSVGPIRALASFVLGAALAALGLRRAAPAGWMLLAVGILPVAVSSLGSLDASASLAAVSFMPVICGLVFLAADRLDRQAARAASPADRVRQTRTS</sequence>